<dbReference type="InterPro" id="IPR049630">
    <property type="entry name" value="DYDC-like_DD"/>
</dbReference>
<feature type="compositionally biased region" description="Basic and acidic residues" evidence="2">
    <location>
        <begin position="119"/>
        <end position="130"/>
    </location>
</feature>
<evidence type="ECO:0000313" key="4">
    <source>
        <dbReference type="Proteomes" id="UP001307889"/>
    </source>
</evidence>
<proteinExistence type="predicted"/>
<evidence type="ECO:0000256" key="2">
    <source>
        <dbReference type="SAM" id="MobiDB-lite"/>
    </source>
</evidence>
<dbReference type="SUPFAM" id="SSF48403">
    <property type="entry name" value="Ankyrin repeat"/>
    <property type="match status" value="1"/>
</dbReference>
<dbReference type="InterPro" id="IPR036770">
    <property type="entry name" value="Ankyrin_rpt-contain_sf"/>
</dbReference>
<protein>
    <submittedName>
        <fullName evidence="3">Dpy-30 motif</fullName>
    </submittedName>
</protein>
<dbReference type="InterPro" id="IPR002110">
    <property type="entry name" value="Ankyrin_rpt"/>
</dbReference>
<dbReference type="InterPro" id="IPR007858">
    <property type="entry name" value="Dpy-30_motif"/>
</dbReference>
<organism evidence="3 4">
    <name type="scientific">Nesidiocoris tenuis</name>
    <dbReference type="NCBI Taxonomy" id="355587"/>
    <lineage>
        <taxon>Eukaryota</taxon>
        <taxon>Metazoa</taxon>
        <taxon>Ecdysozoa</taxon>
        <taxon>Arthropoda</taxon>
        <taxon>Hexapoda</taxon>
        <taxon>Insecta</taxon>
        <taxon>Pterygota</taxon>
        <taxon>Neoptera</taxon>
        <taxon>Paraneoptera</taxon>
        <taxon>Hemiptera</taxon>
        <taxon>Heteroptera</taxon>
        <taxon>Panheteroptera</taxon>
        <taxon>Cimicomorpha</taxon>
        <taxon>Miridae</taxon>
        <taxon>Dicyphina</taxon>
        <taxon>Nesidiocoris</taxon>
    </lineage>
</organism>
<sequence>MAEKLADAGAEIIKGGYPIFNPEEGQYLANTLGEPLIKGLTEVAHVRPKNPVVHLANYLLVYSKAGEEGGNNHKRSLPGSATRALTGKGRAQTEGNVAPEEGDNVEERNEENAEPEGTSNREEMEERKDEDVDSQDDDNASISEDPADPPEPAFKPTNRDEHGQTILHFAAARSHGRNAIFQLLQEMDVNVGLRDGLYRTARDIAEQTDIRENVIGIDKFVVAIAARGENDKLTELLLEGYDHILDAEDGDNIIDVAKQRDNAQTAEFLGTITAFEERREKLLRAIRFGSINQVKELFRKADNKRNLAVAKNQQGRCSLHVAVLAQQENIVEYIASRYPTTLHIGDNLMRSPLHYAMGVEKVEPLSRILIAAGAQRVVKDLKGRQPSYYFMNKSDIQKLLDEEESLRV</sequence>
<dbReference type="Gene3D" id="1.25.40.20">
    <property type="entry name" value="Ankyrin repeat-containing domain"/>
    <property type="match status" value="2"/>
</dbReference>
<dbReference type="PANTHER" id="PTHR24172:SF4">
    <property type="entry name" value="ANK_REP_REGION DOMAIN-CONTAINING PROTEIN"/>
    <property type="match status" value="1"/>
</dbReference>
<keyword evidence="4" id="KW-1185">Reference proteome</keyword>
<evidence type="ECO:0000256" key="1">
    <source>
        <dbReference type="PROSITE-ProRule" id="PRU00023"/>
    </source>
</evidence>
<dbReference type="PANTHER" id="PTHR24172">
    <property type="entry name" value="ANK_REP_REGION DOMAIN-CONTAINING PROTEIN"/>
    <property type="match status" value="1"/>
</dbReference>
<dbReference type="CDD" id="cd22966">
    <property type="entry name" value="DD_DYDC-like"/>
    <property type="match status" value="1"/>
</dbReference>
<feature type="repeat" description="ANK" evidence="1">
    <location>
        <begin position="162"/>
        <end position="196"/>
    </location>
</feature>
<dbReference type="Proteomes" id="UP001307889">
    <property type="component" value="Chromosome 7"/>
</dbReference>
<evidence type="ECO:0000313" key="3">
    <source>
        <dbReference type="EMBL" id="BES96287.1"/>
    </source>
</evidence>
<reference evidence="3 4" key="1">
    <citation type="submission" date="2023-09" db="EMBL/GenBank/DDBJ databases">
        <title>Nesidiocoris tenuis whole genome shotgun sequence.</title>
        <authorList>
            <person name="Shibata T."/>
            <person name="Shimoda M."/>
            <person name="Kobayashi T."/>
            <person name="Uehara T."/>
        </authorList>
    </citation>
    <scope>NUCLEOTIDE SEQUENCE [LARGE SCALE GENOMIC DNA]</scope>
    <source>
        <strain evidence="3 4">Japan</strain>
    </source>
</reference>
<dbReference type="EMBL" id="AP028915">
    <property type="protein sequence ID" value="BES96287.1"/>
    <property type="molecule type" value="Genomic_DNA"/>
</dbReference>
<gene>
    <name evidence="3" type="ORF">NTJ_09096</name>
</gene>
<keyword evidence="1" id="KW-0040">ANK repeat</keyword>
<dbReference type="Gene3D" id="1.20.890.10">
    <property type="entry name" value="cAMP-dependent protein kinase regulatory subunit, dimerization-anchoring domain"/>
    <property type="match status" value="1"/>
</dbReference>
<feature type="region of interest" description="Disordered" evidence="2">
    <location>
        <begin position="66"/>
        <end position="159"/>
    </location>
</feature>
<dbReference type="PROSITE" id="PS50088">
    <property type="entry name" value="ANK_REPEAT"/>
    <property type="match status" value="1"/>
</dbReference>
<accession>A0ABN7AY38</accession>
<dbReference type="Pfam" id="PF05186">
    <property type="entry name" value="Dpy-30"/>
    <property type="match status" value="1"/>
</dbReference>
<name>A0ABN7AY38_9HEMI</name>